<proteinExistence type="predicted"/>
<protein>
    <submittedName>
        <fullName evidence="1">Uncharacterized protein</fullName>
    </submittedName>
</protein>
<comment type="caution">
    <text evidence="1">The sequence shown here is derived from an EMBL/GenBank/DDBJ whole genome shotgun (WGS) entry which is preliminary data.</text>
</comment>
<evidence type="ECO:0000313" key="2">
    <source>
        <dbReference type="Proteomes" id="UP000010164"/>
    </source>
</evidence>
<dbReference type="AlphaFoldDB" id="L0WD79"/>
<dbReference type="STRING" id="1177179.A11A3_10476"/>
<dbReference type="PATRIC" id="fig|1177179.3.peg.2085"/>
<evidence type="ECO:0000313" key="1">
    <source>
        <dbReference type="EMBL" id="EKF74077.1"/>
    </source>
</evidence>
<name>L0WD79_9GAMM</name>
<dbReference type="EMBL" id="AMRJ01000015">
    <property type="protein sequence ID" value="EKF74077.1"/>
    <property type="molecule type" value="Genomic_DNA"/>
</dbReference>
<reference evidence="1 2" key="1">
    <citation type="journal article" date="2012" name="J. Bacteriol.">
        <title>Genome Sequence of the Alkane-Degrading Bacterium Alcanivorax hongdengensis Type Strain A-11-3.</title>
        <authorList>
            <person name="Lai Q."/>
            <person name="Shao Z."/>
        </authorList>
    </citation>
    <scope>NUCLEOTIDE SEQUENCE [LARGE SCALE GENOMIC DNA]</scope>
    <source>
        <strain evidence="1 2">A-11-3</strain>
    </source>
</reference>
<keyword evidence="2" id="KW-1185">Reference proteome</keyword>
<organism evidence="1 2">
    <name type="scientific">Alcanivorax hongdengensis A-11-3</name>
    <dbReference type="NCBI Taxonomy" id="1177179"/>
    <lineage>
        <taxon>Bacteria</taxon>
        <taxon>Pseudomonadati</taxon>
        <taxon>Pseudomonadota</taxon>
        <taxon>Gammaproteobacteria</taxon>
        <taxon>Oceanospirillales</taxon>
        <taxon>Alcanivoracaceae</taxon>
        <taxon>Alcanivorax</taxon>
    </lineage>
</organism>
<dbReference type="OrthoDB" id="6077414at2"/>
<accession>L0WD79</accession>
<sequence length="319" mass="35851">MKRSFLWLALITSTVLLLAVSVRAEPSILPILRQDLAEQGLAGVLTHQRAVNVPASLLHDWLAEQPLARFAITGFNQQGPRFAVRMRVHFDNGTVNFLRLEGRTSDAVHYTLSDWYDYAAGVHLHQLAEMAPWLQSRAGQRYLQLLQEQPDSAELSALVAERPAAQALWLMQCSGQPCEPRALSAQAGPEPALWQLERALKGADSSRFMQAYDRLVKALGDDAYLPIIAGEAGLRYRQCDWLAPWLVSRWQDHREQAQLADVTLRCSLAADLSWSRQHQLIDALARQFPGLDLAERIGDYYQQTGQTPSPALAQWLKEH</sequence>
<gene>
    <name evidence="1" type="ORF">A11A3_10476</name>
</gene>
<dbReference type="RefSeq" id="WP_008929272.1">
    <property type="nucleotide sequence ID" value="NZ_AMRJ01000015.1"/>
</dbReference>
<dbReference type="Proteomes" id="UP000010164">
    <property type="component" value="Unassembled WGS sequence"/>
</dbReference>